<feature type="non-terminal residue" evidence="2">
    <location>
        <position position="172"/>
    </location>
</feature>
<reference evidence="2" key="1">
    <citation type="submission" date="2018-05" db="EMBL/GenBank/DDBJ databases">
        <authorList>
            <person name="Lanie J.A."/>
            <person name="Ng W.-L."/>
            <person name="Kazmierczak K.M."/>
            <person name="Andrzejewski T.M."/>
            <person name="Davidsen T.M."/>
            <person name="Wayne K.J."/>
            <person name="Tettelin H."/>
            <person name="Glass J.I."/>
            <person name="Rusch D."/>
            <person name="Podicherti R."/>
            <person name="Tsui H.-C.T."/>
            <person name="Winkler M.E."/>
        </authorList>
    </citation>
    <scope>NUCLEOTIDE SEQUENCE</scope>
</reference>
<evidence type="ECO:0000259" key="1">
    <source>
        <dbReference type="Pfam" id="PF20408"/>
    </source>
</evidence>
<sequence length="172" mass="18757">MANSCPFLVNGPTDSLATIVLAHGAGAPMDSDFMNYMALGLASENLKVVRFEFPYMSERRLSGSKRPPNSASTLMSCWRSVAKEVASNDTLFIGGKSLGGRIASVLADELSVRGLIVLGYPFHPQGKPHKTRTSHLETLKTPSLILQGERDPLGNMTDVCNYNLSPTVRMRW</sequence>
<evidence type="ECO:0000313" key="2">
    <source>
        <dbReference type="EMBL" id="SVC10284.1"/>
    </source>
</evidence>
<dbReference type="InterPro" id="IPR029058">
    <property type="entry name" value="AB_hydrolase_fold"/>
</dbReference>
<dbReference type="AlphaFoldDB" id="A0A382JDC8"/>
<gene>
    <name evidence="2" type="ORF">METZ01_LOCUS263138</name>
</gene>
<organism evidence="2">
    <name type="scientific">marine metagenome</name>
    <dbReference type="NCBI Taxonomy" id="408172"/>
    <lineage>
        <taxon>unclassified sequences</taxon>
        <taxon>metagenomes</taxon>
        <taxon>ecological metagenomes</taxon>
    </lineage>
</organism>
<dbReference type="PANTHER" id="PTHR13136">
    <property type="entry name" value="TESTIS DEVELOPMENT PROTEIN PRTD"/>
    <property type="match status" value="1"/>
</dbReference>
<dbReference type="SUPFAM" id="SSF53474">
    <property type="entry name" value="alpha/beta-Hydrolases"/>
    <property type="match status" value="1"/>
</dbReference>
<dbReference type="InterPro" id="IPR046879">
    <property type="entry name" value="KANL3/Tex30_Abhydrolase"/>
</dbReference>
<dbReference type="InterPro" id="IPR026555">
    <property type="entry name" value="NSL3/Tex30"/>
</dbReference>
<protein>
    <recommendedName>
        <fullName evidence="1">KANL3/Tex30 alpha/beta hydrolase-like domain-containing protein</fullName>
    </recommendedName>
</protein>
<dbReference type="EMBL" id="UINC01073701">
    <property type="protein sequence ID" value="SVC10284.1"/>
    <property type="molecule type" value="Genomic_DNA"/>
</dbReference>
<dbReference type="PANTHER" id="PTHR13136:SF11">
    <property type="entry name" value="TESTIS-EXPRESSED PROTEIN 30"/>
    <property type="match status" value="1"/>
</dbReference>
<accession>A0A382JDC8</accession>
<feature type="domain" description="KANL3/Tex30 alpha/beta hydrolase-like" evidence="1">
    <location>
        <begin position="17"/>
        <end position="172"/>
    </location>
</feature>
<dbReference type="Pfam" id="PF20408">
    <property type="entry name" value="Abhydrolase_11"/>
    <property type="match status" value="1"/>
</dbReference>
<dbReference type="Gene3D" id="3.40.50.1820">
    <property type="entry name" value="alpha/beta hydrolase"/>
    <property type="match status" value="1"/>
</dbReference>
<name>A0A382JDC8_9ZZZZ</name>
<proteinExistence type="predicted"/>